<keyword evidence="3" id="KW-1185">Reference proteome</keyword>
<reference evidence="2 3" key="1">
    <citation type="journal article" date="2023" name="Nucleic Acids Res.">
        <title>The hologenome of Daphnia magna reveals possible DNA methylation and microbiome-mediated evolution of the host genome.</title>
        <authorList>
            <person name="Chaturvedi A."/>
            <person name="Li X."/>
            <person name="Dhandapani V."/>
            <person name="Marshall H."/>
            <person name="Kissane S."/>
            <person name="Cuenca-Cambronero M."/>
            <person name="Asole G."/>
            <person name="Calvet F."/>
            <person name="Ruiz-Romero M."/>
            <person name="Marangio P."/>
            <person name="Guigo R."/>
            <person name="Rago D."/>
            <person name="Mirbahai L."/>
            <person name="Eastwood N."/>
            <person name="Colbourne J.K."/>
            <person name="Zhou J."/>
            <person name="Mallon E."/>
            <person name="Orsini L."/>
        </authorList>
    </citation>
    <scope>NUCLEOTIDE SEQUENCE [LARGE SCALE GENOMIC DNA]</scope>
    <source>
        <strain evidence="2">LRV0_1</strain>
    </source>
</reference>
<dbReference type="Proteomes" id="UP001234178">
    <property type="component" value="Unassembled WGS sequence"/>
</dbReference>
<organism evidence="2 3">
    <name type="scientific">Daphnia magna</name>
    <dbReference type="NCBI Taxonomy" id="35525"/>
    <lineage>
        <taxon>Eukaryota</taxon>
        <taxon>Metazoa</taxon>
        <taxon>Ecdysozoa</taxon>
        <taxon>Arthropoda</taxon>
        <taxon>Crustacea</taxon>
        <taxon>Branchiopoda</taxon>
        <taxon>Diplostraca</taxon>
        <taxon>Cladocera</taxon>
        <taxon>Anomopoda</taxon>
        <taxon>Daphniidae</taxon>
        <taxon>Daphnia</taxon>
    </lineage>
</organism>
<evidence type="ECO:0000313" key="3">
    <source>
        <dbReference type="Proteomes" id="UP001234178"/>
    </source>
</evidence>
<evidence type="ECO:0000313" key="2">
    <source>
        <dbReference type="EMBL" id="KAK4019498.1"/>
    </source>
</evidence>
<accession>A0ABR0A2W9</accession>
<sequence>MVIFKQTLEPKILRAALASYRWCSSEDQVRSSLPFSEGENRGIKRRAGSQTNRGNEKDAASRPTG</sequence>
<evidence type="ECO:0000256" key="1">
    <source>
        <dbReference type="SAM" id="MobiDB-lite"/>
    </source>
</evidence>
<dbReference type="EMBL" id="JAOYFB010000036">
    <property type="protein sequence ID" value="KAK4019498.1"/>
    <property type="molecule type" value="Genomic_DNA"/>
</dbReference>
<name>A0ABR0A2W9_9CRUS</name>
<protein>
    <submittedName>
        <fullName evidence="2">Uncharacterized protein</fullName>
    </submittedName>
</protein>
<feature type="region of interest" description="Disordered" evidence="1">
    <location>
        <begin position="26"/>
        <end position="65"/>
    </location>
</feature>
<proteinExistence type="predicted"/>
<gene>
    <name evidence="2" type="ORF">OUZ56_001514</name>
</gene>
<comment type="caution">
    <text evidence="2">The sequence shown here is derived from an EMBL/GenBank/DDBJ whole genome shotgun (WGS) entry which is preliminary data.</text>
</comment>
<feature type="compositionally biased region" description="Basic and acidic residues" evidence="1">
    <location>
        <begin position="54"/>
        <end position="65"/>
    </location>
</feature>